<evidence type="ECO:0000256" key="5">
    <source>
        <dbReference type="ARBA" id="ARBA00022692"/>
    </source>
</evidence>
<evidence type="ECO:0000256" key="4">
    <source>
        <dbReference type="ARBA" id="ARBA00022475"/>
    </source>
</evidence>
<comment type="similarity">
    <text evidence="2 8">Belongs to the Casparian strip membrane proteins (CASP) family.</text>
</comment>
<feature type="transmembrane region" description="Helical" evidence="8">
    <location>
        <begin position="80"/>
        <end position="105"/>
    </location>
</feature>
<evidence type="ECO:0000313" key="10">
    <source>
        <dbReference type="Proteomes" id="UP000228380"/>
    </source>
</evidence>
<evidence type="ECO:0000256" key="6">
    <source>
        <dbReference type="ARBA" id="ARBA00022989"/>
    </source>
</evidence>
<dbReference type="InterPro" id="IPR006459">
    <property type="entry name" value="CASP/CASPL"/>
</dbReference>
<keyword evidence="4 8" id="KW-1003">Cell membrane</keyword>
<feature type="domain" description="Casparian strip membrane protein" evidence="9">
    <location>
        <begin position="31"/>
        <end position="124"/>
    </location>
</feature>
<keyword evidence="5 8" id="KW-0812">Transmembrane</keyword>
<dbReference type="InterPro" id="IPR006702">
    <property type="entry name" value="CASP_dom"/>
</dbReference>
<accession>A0A8B7CHL2</accession>
<evidence type="ECO:0000256" key="8">
    <source>
        <dbReference type="RuleBase" id="RU361233"/>
    </source>
</evidence>
<keyword evidence="6 8" id="KW-1133">Transmembrane helix</keyword>
<protein>
    <recommendedName>
        <fullName evidence="8">CASP-like protein</fullName>
    </recommendedName>
</protein>
<dbReference type="OrthoDB" id="1926504at2759"/>
<evidence type="ECO:0000313" key="11">
    <source>
        <dbReference type="RefSeq" id="XP_008799291.2"/>
    </source>
</evidence>
<evidence type="ECO:0000256" key="2">
    <source>
        <dbReference type="ARBA" id="ARBA00007651"/>
    </source>
</evidence>
<feature type="transmembrane region" description="Helical" evidence="8">
    <location>
        <begin position="33"/>
        <end position="51"/>
    </location>
</feature>
<dbReference type="KEGG" id="pda:103713989"/>
<dbReference type="Pfam" id="PF04535">
    <property type="entry name" value="CASP_dom"/>
    <property type="match status" value="1"/>
</dbReference>
<keyword evidence="10" id="KW-1185">Reference proteome</keyword>
<evidence type="ECO:0000256" key="1">
    <source>
        <dbReference type="ARBA" id="ARBA00004651"/>
    </source>
</evidence>
<comment type="subunit">
    <text evidence="3 8">Homodimer and heterodimers.</text>
</comment>
<dbReference type="RefSeq" id="XP_008799291.2">
    <property type="nucleotide sequence ID" value="XM_008801069.4"/>
</dbReference>
<reference evidence="11" key="2">
    <citation type="submission" date="2025-08" db="UniProtKB">
        <authorList>
            <consortium name="RefSeq"/>
        </authorList>
    </citation>
    <scope>IDENTIFICATION</scope>
    <source>
        <tissue evidence="11">Young leaves</tissue>
    </source>
</reference>
<evidence type="ECO:0000256" key="3">
    <source>
        <dbReference type="ARBA" id="ARBA00011489"/>
    </source>
</evidence>
<keyword evidence="7 8" id="KW-0472">Membrane</keyword>
<organism evidence="10 11">
    <name type="scientific">Phoenix dactylifera</name>
    <name type="common">Date palm</name>
    <dbReference type="NCBI Taxonomy" id="42345"/>
    <lineage>
        <taxon>Eukaryota</taxon>
        <taxon>Viridiplantae</taxon>
        <taxon>Streptophyta</taxon>
        <taxon>Embryophyta</taxon>
        <taxon>Tracheophyta</taxon>
        <taxon>Spermatophyta</taxon>
        <taxon>Magnoliopsida</taxon>
        <taxon>Liliopsida</taxon>
        <taxon>Arecaceae</taxon>
        <taxon>Coryphoideae</taxon>
        <taxon>Phoeniceae</taxon>
        <taxon>Phoenix</taxon>
    </lineage>
</organism>
<dbReference type="Proteomes" id="UP000228380">
    <property type="component" value="Chromosome 1"/>
</dbReference>
<sequence length="150" mass="16471">MASTDPKPELSKMTTESRPVRPTTPINFLQADLALRFLLFSTTLVSLVLMVTSKQTKLVNVPLYPIPVIMHAKFNYSPALIYFVAAISLALLHSVLTGLVSALSIYKPAPATKLLLVLAFLDSLIPGGGRFSYRSSGLYCIHWIEGKLSY</sequence>
<evidence type="ECO:0000256" key="7">
    <source>
        <dbReference type="ARBA" id="ARBA00023136"/>
    </source>
</evidence>
<dbReference type="GO" id="GO:0005886">
    <property type="term" value="C:plasma membrane"/>
    <property type="evidence" value="ECO:0007669"/>
    <property type="project" value="UniProtKB-SubCell"/>
</dbReference>
<evidence type="ECO:0000259" key="9">
    <source>
        <dbReference type="Pfam" id="PF04535"/>
    </source>
</evidence>
<comment type="caution">
    <text evidence="8">Lacks conserved residue(s) required for the propagation of feature annotation.</text>
</comment>
<dbReference type="NCBIfam" id="TIGR01569">
    <property type="entry name" value="A_tha_TIGR01569"/>
    <property type="match status" value="1"/>
</dbReference>
<reference evidence="10" key="1">
    <citation type="journal article" date="2019" name="Nat. Commun.">
        <title>Genome-wide association mapping of date palm fruit traits.</title>
        <authorList>
            <person name="Hazzouri K.M."/>
            <person name="Gros-Balthazard M."/>
            <person name="Flowers J.M."/>
            <person name="Copetti D."/>
            <person name="Lemansour A."/>
            <person name="Lebrun M."/>
            <person name="Masmoudi K."/>
            <person name="Ferrand S."/>
            <person name="Dhar M.I."/>
            <person name="Fresquez Z.A."/>
            <person name="Rosas U."/>
            <person name="Zhang J."/>
            <person name="Talag J."/>
            <person name="Lee S."/>
            <person name="Kudrna D."/>
            <person name="Powell R.F."/>
            <person name="Leitch I.J."/>
            <person name="Krueger R.R."/>
            <person name="Wing R.A."/>
            <person name="Amiri K.M.A."/>
            <person name="Purugganan M.D."/>
        </authorList>
    </citation>
    <scope>NUCLEOTIDE SEQUENCE [LARGE SCALE GENOMIC DNA]</scope>
    <source>
        <strain evidence="10">cv. Khalas</strain>
    </source>
</reference>
<comment type="subcellular location">
    <subcellularLocation>
        <location evidence="1 8">Cell membrane</location>
        <topology evidence="1 8">Multi-pass membrane protein</topology>
    </subcellularLocation>
</comment>
<dbReference type="AlphaFoldDB" id="A0A8B7CHL2"/>
<gene>
    <name evidence="11" type="primary">LOC103713989</name>
</gene>
<proteinExistence type="inferred from homology"/>
<dbReference type="GeneID" id="103713989"/>
<name>A0A8B7CHL2_PHODC</name>